<name>A0A2I0IBM4_PUNGR</name>
<comment type="caution">
    <text evidence="2">The sequence shown here is derived from an EMBL/GenBank/DDBJ whole genome shotgun (WGS) entry which is preliminary data.</text>
</comment>
<sequence length="493" mass="54947">MRTRLDHAKVYGEVDFDSEIPDVLTVDIGNESLVEIPLVPAKCMKCREFGHKCEERTAVTKNNEGNASEISPISTEHGQCSQQNDIPKTDDVTCGNNAEAKGLKKDGQQGIEIEGCIGSIEAGTEGEMMKDVNKGKSKQKVEHGIEATQITESGNSSEDEDEMALLPEDVLLISSRKKRNAAAGVVQAVLKVPEGTKLEKMADIKWVAVKFYKQLRGADFTPEASLDQIESLIQRKVPADLADMLMVGLHLNPEKSELYRGGLTEEDIQQLLAVTRFKKGHLPVKYLGLPLVLGKLSLKNCEELTEKIAKRIKGWTVKHLSYAGRLQLINSVILSMSSYRCSNFILPKRVIKLVHQKCKAFLWKGIADYSGGAKGSWATVCLPKNEGDLGVRNLETWNKYQYLYDPWLPVGLLADFCTRGLDCFLTINEHDYVSRVYRHNCRRWPRSYDSKAEEMKGLTLKAEFDDIDKLYGSQAALVNILLGVALNISEPLD</sequence>
<keyword evidence="3" id="KW-1185">Reference proteome</keyword>
<organism evidence="2 3">
    <name type="scientific">Punica granatum</name>
    <name type="common">Pomegranate</name>
    <dbReference type="NCBI Taxonomy" id="22663"/>
    <lineage>
        <taxon>Eukaryota</taxon>
        <taxon>Viridiplantae</taxon>
        <taxon>Streptophyta</taxon>
        <taxon>Embryophyta</taxon>
        <taxon>Tracheophyta</taxon>
        <taxon>Spermatophyta</taxon>
        <taxon>Magnoliopsida</taxon>
        <taxon>eudicotyledons</taxon>
        <taxon>Gunneridae</taxon>
        <taxon>Pentapetalae</taxon>
        <taxon>rosids</taxon>
        <taxon>malvids</taxon>
        <taxon>Myrtales</taxon>
        <taxon>Lythraceae</taxon>
        <taxon>Punica</taxon>
    </lineage>
</organism>
<evidence type="ECO:0000256" key="1">
    <source>
        <dbReference type="SAM" id="MobiDB-lite"/>
    </source>
</evidence>
<evidence type="ECO:0000313" key="3">
    <source>
        <dbReference type="Proteomes" id="UP000233551"/>
    </source>
</evidence>
<gene>
    <name evidence="2" type="ORF">CRG98_038212</name>
</gene>
<dbReference type="EMBL" id="PGOL01003387">
    <property type="protein sequence ID" value="PKI41397.1"/>
    <property type="molecule type" value="Genomic_DNA"/>
</dbReference>
<accession>A0A2I0IBM4</accession>
<feature type="region of interest" description="Disordered" evidence="1">
    <location>
        <begin position="63"/>
        <end position="90"/>
    </location>
</feature>
<proteinExistence type="predicted"/>
<dbReference type="STRING" id="22663.A0A2I0IBM4"/>
<evidence type="ECO:0000313" key="2">
    <source>
        <dbReference type="EMBL" id="PKI41397.1"/>
    </source>
</evidence>
<dbReference type="Proteomes" id="UP000233551">
    <property type="component" value="Unassembled WGS sequence"/>
</dbReference>
<dbReference type="AlphaFoldDB" id="A0A2I0IBM4"/>
<feature type="compositionally biased region" description="Polar residues" evidence="1">
    <location>
        <begin position="63"/>
        <end position="86"/>
    </location>
</feature>
<protein>
    <submittedName>
        <fullName evidence="2">Uncharacterized protein</fullName>
    </submittedName>
</protein>
<reference evidence="2 3" key="1">
    <citation type="submission" date="2017-11" db="EMBL/GenBank/DDBJ databases">
        <title>De-novo sequencing of pomegranate (Punica granatum L.) genome.</title>
        <authorList>
            <person name="Akparov Z."/>
            <person name="Amiraslanov A."/>
            <person name="Hajiyeva S."/>
            <person name="Abbasov M."/>
            <person name="Kaur K."/>
            <person name="Hamwieh A."/>
            <person name="Solovyev V."/>
            <person name="Salamov A."/>
            <person name="Braich B."/>
            <person name="Kosarev P."/>
            <person name="Mahmoud A."/>
            <person name="Hajiyev E."/>
            <person name="Babayeva S."/>
            <person name="Izzatullayeva V."/>
            <person name="Mammadov A."/>
            <person name="Mammadov A."/>
            <person name="Sharifova S."/>
            <person name="Ojaghi J."/>
            <person name="Eynullazada K."/>
            <person name="Bayramov B."/>
            <person name="Abdulazimova A."/>
            <person name="Shahmuradov I."/>
        </authorList>
    </citation>
    <scope>NUCLEOTIDE SEQUENCE [LARGE SCALE GENOMIC DNA]</scope>
    <source>
        <strain evidence="3">cv. AG2017</strain>
        <tissue evidence="2">Leaf</tissue>
    </source>
</reference>
<dbReference type="PANTHER" id="PTHR33116">
    <property type="entry name" value="REVERSE TRANSCRIPTASE ZINC-BINDING DOMAIN-CONTAINING PROTEIN-RELATED-RELATED"/>
    <property type="match status" value="1"/>
</dbReference>
<dbReference type="PANTHER" id="PTHR33116:SF78">
    <property type="entry name" value="OS12G0587133 PROTEIN"/>
    <property type="match status" value="1"/>
</dbReference>